<dbReference type="GO" id="GO:0008168">
    <property type="term" value="F:methyltransferase activity"/>
    <property type="evidence" value="ECO:0007669"/>
    <property type="project" value="UniProtKB-KW"/>
</dbReference>
<keyword evidence="5" id="KW-1185">Reference proteome</keyword>
<dbReference type="Pfam" id="PF00145">
    <property type="entry name" value="DNA_methylase"/>
    <property type="match status" value="1"/>
</dbReference>
<protein>
    <submittedName>
        <fullName evidence="4">DNA cytosine methyltransferase</fullName>
    </submittedName>
</protein>
<dbReference type="InterPro" id="IPR029063">
    <property type="entry name" value="SAM-dependent_MTases_sf"/>
</dbReference>
<reference evidence="4 5" key="1">
    <citation type="journal article" date="2020" name="Harmful Algae">
        <title>Molecular and morphological characterization of a novel dihydroanatoxin-a producing Microcoleus species (cyanobacteria) from the Russian River, California, USA.</title>
        <authorList>
            <person name="Conklin K.Y."/>
            <person name="Stancheva R."/>
            <person name="Otten T.G."/>
            <person name="Fadness R."/>
            <person name="Boyer G.L."/>
            <person name="Read B."/>
            <person name="Zhang X."/>
            <person name="Sheath R.G."/>
        </authorList>
    </citation>
    <scope>NUCLEOTIDE SEQUENCE [LARGE SCALE GENOMIC DNA]</scope>
    <source>
        <strain evidence="4 5">PTRS2</strain>
    </source>
</reference>
<comment type="caution">
    <text evidence="4">The sequence shown here is derived from an EMBL/GenBank/DDBJ whole genome shotgun (WGS) entry which is preliminary data.</text>
</comment>
<accession>A0ABU8YWM5</accession>
<dbReference type="RefSeq" id="WP_340542227.1">
    <property type="nucleotide sequence ID" value="NZ_JBBLXS010000743.1"/>
</dbReference>
<name>A0ABU8YWM5_9CYAN</name>
<evidence type="ECO:0000256" key="2">
    <source>
        <dbReference type="ARBA" id="ARBA00022679"/>
    </source>
</evidence>
<dbReference type="Proteomes" id="UP001384579">
    <property type="component" value="Unassembled WGS sequence"/>
</dbReference>
<dbReference type="EMBL" id="JBBLXS010000743">
    <property type="protein sequence ID" value="MEK0188751.1"/>
    <property type="molecule type" value="Genomic_DNA"/>
</dbReference>
<proteinExistence type="predicted"/>
<evidence type="ECO:0000256" key="1">
    <source>
        <dbReference type="ARBA" id="ARBA00022603"/>
    </source>
</evidence>
<keyword evidence="1 4" id="KW-0489">Methyltransferase</keyword>
<evidence type="ECO:0000313" key="5">
    <source>
        <dbReference type="Proteomes" id="UP001384579"/>
    </source>
</evidence>
<dbReference type="Gene3D" id="3.90.120.10">
    <property type="entry name" value="DNA Methylase, subunit A, domain 2"/>
    <property type="match status" value="1"/>
</dbReference>
<sequence>FPDSFIFEGSMKKAMWQIGNAVPPRLAECIGLALIPYLTDIALNKFMPPEIIVLAS</sequence>
<evidence type="ECO:0000256" key="3">
    <source>
        <dbReference type="ARBA" id="ARBA00022747"/>
    </source>
</evidence>
<dbReference type="GO" id="GO:0032259">
    <property type="term" value="P:methylation"/>
    <property type="evidence" value="ECO:0007669"/>
    <property type="project" value="UniProtKB-KW"/>
</dbReference>
<dbReference type="SUPFAM" id="SSF53335">
    <property type="entry name" value="S-adenosyl-L-methionine-dependent methyltransferases"/>
    <property type="match status" value="1"/>
</dbReference>
<keyword evidence="3" id="KW-0680">Restriction system</keyword>
<gene>
    <name evidence="4" type="ORF">WMG39_28465</name>
</gene>
<dbReference type="InterPro" id="IPR001525">
    <property type="entry name" value="C5_MeTfrase"/>
</dbReference>
<evidence type="ECO:0000313" key="4">
    <source>
        <dbReference type="EMBL" id="MEK0188751.1"/>
    </source>
</evidence>
<keyword evidence="2" id="KW-0808">Transferase</keyword>
<feature type="non-terminal residue" evidence="4">
    <location>
        <position position="1"/>
    </location>
</feature>
<organism evidence="4 5">
    <name type="scientific">Microcoleus anatoxicus PTRS2</name>
    <dbReference type="NCBI Taxonomy" id="2705321"/>
    <lineage>
        <taxon>Bacteria</taxon>
        <taxon>Bacillati</taxon>
        <taxon>Cyanobacteriota</taxon>
        <taxon>Cyanophyceae</taxon>
        <taxon>Oscillatoriophycideae</taxon>
        <taxon>Oscillatoriales</taxon>
        <taxon>Microcoleaceae</taxon>
        <taxon>Microcoleus</taxon>
        <taxon>Microcoleus anatoxicus</taxon>
    </lineage>
</organism>